<keyword evidence="3" id="KW-1185">Reference proteome</keyword>
<keyword evidence="1" id="KW-0732">Signal</keyword>
<comment type="caution">
    <text evidence="2">The sequence shown here is derived from an EMBL/GenBank/DDBJ whole genome shotgun (WGS) entry which is preliminary data.</text>
</comment>
<sequence length="221" mass="25198">MKRPFLMLVCLFGVITANAQRVVLDRGHLNIVNSNASVRLGAELGYHASLEKIRRNTDDIGINLSSVVLVQNMIHRSLTEVNEALRDAIQVKQMGYLINDIFKNSSEAVALAQGNPALMLFAEDTAQQLKMRGIKMVGDVSTFILDNRQDVMMNYNVRDELISKIVKELQIMNAMIYTIKQNMYWAKQRGLIKSLNPYNEYVNRDVQKLNEIITKRRILGQ</sequence>
<accession>A0A317EJ48</accession>
<evidence type="ECO:0008006" key="4">
    <source>
        <dbReference type="Google" id="ProtNLM"/>
    </source>
</evidence>
<evidence type="ECO:0000313" key="3">
    <source>
        <dbReference type="Proteomes" id="UP000245379"/>
    </source>
</evidence>
<name>A0A317EJ48_9SPHI</name>
<organism evidence="2 3">
    <name type="scientific">Pedobacter yonginense</name>
    <dbReference type="NCBI Taxonomy" id="651869"/>
    <lineage>
        <taxon>Bacteria</taxon>
        <taxon>Pseudomonadati</taxon>
        <taxon>Bacteroidota</taxon>
        <taxon>Sphingobacteriia</taxon>
        <taxon>Sphingobacteriales</taxon>
        <taxon>Sphingobacteriaceae</taxon>
        <taxon>Pedobacter</taxon>
    </lineage>
</organism>
<feature type="chain" id="PRO_5016266840" description="Plasmid transfer protein" evidence="1">
    <location>
        <begin position="20"/>
        <end position="221"/>
    </location>
</feature>
<proteinExistence type="predicted"/>
<feature type="signal peptide" evidence="1">
    <location>
        <begin position="1"/>
        <end position="19"/>
    </location>
</feature>
<evidence type="ECO:0000256" key="1">
    <source>
        <dbReference type="SAM" id="SignalP"/>
    </source>
</evidence>
<protein>
    <recommendedName>
        <fullName evidence="4">Plasmid transfer protein</fullName>
    </recommendedName>
</protein>
<reference evidence="2 3" key="1">
    <citation type="submission" date="2018-05" db="EMBL/GenBank/DDBJ databases">
        <title>Pedobacter paludis sp. nov., isolated from wetland soil.</title>
        <authorList>
            <person name="Zhang Y."/>
            <person name="Wang G."/>
        </authorList>
    </citation>
    <scope>NUCLEOTIDE SEQUENCE [LARGE SCALE GENOMIC DNA]</scope>
    <source>
        <strain evidence="2 3">KCTC22721</strain>
    </source>
</reference>
<dbReference type="AlphaFoldDB" id="A0A317EJ48"/>
<gene>
    <name evidence="2" type="ORF">DHW03_18845</name>
</gene>
<dbReference type="EMBL" id="QGNZ01000006">
    <property type="protein sequence ID" value="PWS25893.1"/>
    <property type="molecule type" value="Genomic_DNA"/>
</dbReference>
<dbReference type="Proteomes" id="UP000245379">
    <property type="component" value="Unassembled WGS sequence"/>
</dbReference>
<dbReference type="OrthoDB" id="1243758at2"/>
<dbReference type="RefSeq" id="WP_109927414.1">
    <property type="nucleotide sequence ID" value="NZ_QGNZ01000006.1"/>
</dbReference>
<evidence type="ECO:0000313" key="2">
    <source>
        <dbReference type="EMBL" id="PWS25893.1"/>
    </source>
</evidence>